<evidence type="ECO:0000256" key="4">
    <source>
        <dbReference type="ARBA" id="ARBA00023040"/>
    </source>
</evidence>
<gene>
    <name evidence="10" type="ORF">JYZ213_LOCUS7344</name>
</gene>
<keyword evidence="2 8" id="KW-0812">Transmembrane</keyword>
<dbReference type="Proteomes" id="UP000663845">
    <property type="component" value="Unassembled WGS sequence"/>
</dbReference>
<feature type="transmembrane region" description="Helical" evidence="8">
    <location>
        <begin position="183"/>
        <end position="207"/>
    </location>
</feature>
<name>A0A813VER0_9BILA</name>
<dbReference type="PROSITE" id="PS50262">
    <property type="entry name" value="G_PROTEIN_RECEP_F1_2"/>
    <property type="match status" value="1"/>
</dbReference>
<dbReference type="Gene3D" id="1.20.1070.10">
    <property type="entry name" value="Rhodopsin 7-helix transmembrane proteins"/>
    <property type="match status" value="1"/>
</dbReference>
<comment type="subcellular location">
    <subcellularLocation>
        <location evidence="1">Membrane</location>
        <topology evidence="1">Multi-pass membrane protein</topology>
    </subcellularLocation>
</comment>
<keyword evidence="4" id="KW-0297">G-protein coupled receptor</keyword>
<evidence type="ECO:0000256" key="6">
    <source>
        <dbReference type="ARBA" id="ARBA00023170"/>
    </source>
</evidence>
<feature type="domain" description="G-protein coupled receptors family 1 profile" evidence="9">
    <location>
        <begin position="29"/>
        <end position="298"/>
    </location>
</feature>
<dbReference type="GO" id="GO:0004930">
    <property type="term" value="F:G protein-coupled receptor activity"/>
    <property type="evidence" value="ECO:0007669"/>
    <property type="project" value="UniProtKB-KW"/>
</dbReference>
<feature type="transmembrane region" description="Helical" evidence="8">
    <location>
        <begin position="14"/>
        <end position="37"/>
    </location>
</feature>
<evidence type="ECO:0000256" key="7">
    <source>
        <dbReference type="ARBA" id="ARBA00023224"/>
    </source>
</evidence>
<feature type="transmembrane region" description="Helical" evidence="8">
    <location>
        <begin position="278"/>
        <end position="298"/>
    </location>
</feature>
<evidence type="ECO:0000256" key="8">
    <source>
        <dbReference type="SAM" id="Phobius"/>
    </source>
</evidence>
<dbReference type="AlphaFoldDB" id="A0A813VER0"/>
<reference evidence="10" key="1">
    <citation type="submission" date="2021-02" db="EMBL/GenBank/DDBJ databases">
        <authorList>
            <person name="Nowell W R."/>
        </authorList>
    </citation>
    <scope>NUCLEOTIDE SEQUENCE</scope>
</reference>
<dbReference type="PANTHER" id="PTHR24243:SF208">
    <property type="entry name" value="PYROKININ-1 RECEPTOR"/>
    <property type="match status" value="1"/>
</dbReference>
<dbReference type="Pfam" id="PF00001">
    <property type="entry name" value="7tm_1"/>
    <property type="match status" value="1"/>
</dbReference>
<dbReference type="GO" id="GO:0005886">
    <property type="term" value="C:plasma membrane"/>
    <property type="evidence" value="ECO:0007669"/>
    <property type="project" value="TreeGrafter"/>
</dbReference>
<evidence type="ECO:0000256" key="2">
    <source>
        <dbReference type="ARBA" id="ARBA00022692"/>
    </source>
</evidence>
<keyword evidence="7" id="KW-0807">Transducer</keyword>
<comment type="caution">
    <text evidence="10">The sequence shown here is derived from an EMBL/GenBank/DDBJ whole genome shotgun (WGS) entry which is preliminary data.</text>
</comment>
<dbReference type="PANTHER" id="PTHR24243">
    <property type="entry name" value="G-PROTEIN COUPLED RECEPTOR"/>
    <property type="match status" value="1"/>
</dbReference>
<sequence>MVDVETTAITASFVIWHCVLLFFVLGIIGHLLNFYVLTRRKLRSSPCTLYFLAATAAACVVVWIMLPWRFLQYAYNIEPAYYSSAICKIEYYLNNTTRAMASWFLGLACMDRYFCSSSNVRMRRFSSVRMARIIIIIFTLTMFIIHIHVPIYNIVGTGRTPVPFSQVSTICTITTGFYATFSLYWFFIVYAFSPPVIMLIFGLLTLFNIHRRRRQILPNASDINNRKREKTSRQMLIMLIVQCTFITICTMPTALQRFYTYFTSTQQKSTTQKALDQLFLTTTLALGFIGHSLTFYMFTLSGSMFRDEVKQLIIKIPGCRRIFATTRTQTTTNGMLPASHEQRNLATLRNYQTTRVTTNAPINE</sequence>
<dbReference type="InterPro" id="IPR000276">
    <property type="entry name" value="GPCR_Rhodpsn"/>
</dbReference>
<keyword evidence="3 8" id="KW-1133">Transmembrane helix</keyword>
<dbReference type="SUPFAM" id="SSF81321">
    <property type="entry name" value="Family A G protein-coupled receptor-like"/>
    <property type="match status" value="1"/>
</dbReference>
<evidence type="ECO:0000313" key="11">
    <source>
        <dbReference type="Proteomes" id="UP000663845"/>
    </source>
</evidence>
<evidence type="ECO:0000256" key="1">
    <source>
        <dbReference type="ARBA" id="ARBA00004141"/>
    </source>
</evidence>
<feature type="transmembrane region" description="Helical" evidence="8">
    <location>
        <begin position="236"/>
        <end position="258"/>
    </location>
</feature>
<evidence type="ECO:0000256" key="5">
    <source>
        <dbReference type="ARBA" id="ARBA00023136"/>
    </source>
</evidence>
<feature type="transmembrane region" description="Helical" evidence="8">
    <location>
        <begin position="91"/>
        <end position="110"/>
    </location>
</feature>
<keyword evidence="5 8" id="KW-0472">Membrane</keyword>
<dbReference type="InterPro" id="IPR017452">
    <property type="entry name" value="GPCR_Rhodpsn_7TM"/>
</dbReference>
<evidence type="ECO:0000259" key="9">
    <source>
        <dbReference type="PROSITE" id="PS50262"/>
    </source>
</evidence>
<feature type="transmembrane region" description="Helical" evidence="8">
    <location>
        <begin position="131"/>
        <end position="155"/>
    </location>
</feature>
<feature type="transmembrane region" description="Helical" evidence="8">
    <location>
        <begin position="49"/>
        <end position="71"/>
    </location>
</feature>
<evidence type="ECO:0000313" key="10">
    <source>
        <dbReference type="EMBL" id="CAF0840699.1"/>
    </source>
</evidence>
<proteinExistence type="predicted"/>
<evidence type="ECO:0000256" key="3">
    <source>
        <dbReference type="ARBA" id="ARBA00022989"/>
    </source>
</evidence>
<keyword evidence="6" id="KW-0675">Receptor</keyword>
<protein>
    <recommendedName>
        <fullName evidence="9">G-protein coupled receptors family 1 profile domain-containing protein</fullName>
    </recommendedName>
</protein>
<dbReference type="EMBL" id="CAJNOG010000048">
    <property type="protein sequence ID" value="CAF0840699.1"/>
    <property type="molecule type" value="Genomic_DNA"/>
</dbReference>
<accession>A0A813VER0</accession>
<organism evidence="10 11">
    <name type="scientific">Adineta steineri</name>
    <dbReference type="NCBI Taxonomy" id="433720"/>
    <lineage>
        <taxon>Eukaryota</taxon>
        <taxon>Metazoa</taxon>
        <taxon>Spiralia</taxon>
        <taxon>Gnathifera</taxon>
        <taxon>Rotifera</taxon>
        <taxon>Eurotatoria</taxon>
        <taxon>Bdelloidea</taxon>
        <taxon>Adinetida</taxon>
        <taxon>Adinetidae</taxon>
        <taxon>Adineta</taxon>
    </lineage>
</organism>